<protein>
    <recommendedName>
        <fullName evidence="11">HlyIII-domain-containing protein</fullName>
    </recommendedName>
</protein>
<evidence type="ECO:0000256" key="6">
    <source>
        <dbReference type="PIRSR" id="PIRSR604254-1"/>
    </source>
</evidence>
<dbReference type="eggNOG" id="KOG0748">
    <property type="taxonomic scope" value="Eukaryota"/>
</dbReference>
<evidence type="ECO:0000256" key="5">
    <source>
        <dbReference type="ARBA" id="ARBA00023136"/>
    </source>
</evidence>
<feature type="region of interest" description="Disordered" evidence="7">
    <location>
        <begin position="17"/>
        <end position="46"/>
    </location>
</feature>
<feature type="transmembrane region" description="Helical" evidence="8">
    <location>
        <begin position="266"/>
        <end position="284"/>
    </location>
</feature>
<reference evidence="10" key="2">
    <citation type="journal article" date="2013" name="PLoS Genet.">
        <title>Comparative genome structure, secondary metabolite, and effector coding capacity across Cochliobolus pathogens.</title>
        <authorList>
            <person name="Condon B.J."/>
            <person name="Leng Y."/>
            <person name="Wu D."/>
            <person name="Bushley K.E."/>
            <person name="Ohm R.A."/>
            <person name="Otillar R."/>
            <person name="Martin J."/>
            <person name="Schackwitz W."/>
            <person name="Grimwood J."/>
            <person name="MohdZainudin N."/>
            <person name="Xue C."/>
            <person name="Wang R."/>
            <person name="Manning V.A."/>
            <person name="Dhillon B."/>
            <person name="Tu Z.J."/>
            <person name="Steffenson B.J."/>
            <person name="Salamov A."/>
            <person name="Sun H."/>
            <person name="Lowry S."/>
            <person name="LaButti K."/>
            <person name="Han J."/>
            <person name="Copeland A."/>
            <person name="Lindquist E."/>
            <person name="Barry K."/>
            <person name="Schmutz J."/>
            <person name="Baker S.E."/>
            <person name="Ciuffetti L.M."/>
            <person name="Grigoriev I.V."/>
            <person name="Zhong S."/>
            <person name="Turgeon B.G."/>
        </authorList>
    </citation>
    <scope>NUCLEOTIDE SEQUENCE [LARGE SCALE GENOMIC DNA]</scope>
    <source>
        <strain evidence="10">ND90Pr / ATCC 201652</strain>
    </source>
</reference>
<dbReference type="GO" id="GO:0046872">
    <property type="term" value="F:metal ion binding"/>
    <property type="evidence" value="ECO:0007669"/>
    <property type="project" value="UniProtKB-KW"/>
</dbReference>
<organism evidence="9 10">
    <name type="scientific">Cochliobolus sativus (strain ND90Pr / ATCC 201652)</name>
    <name type="common">Common root rot and spot blotch fungus</name>
    <name type="synonym">Bipolaris sorokiniana</name>
    <dbReference type="NCBI Taxonomy" id="665912"/>
    <lineage>
        <taxon>Eukaryota</taxon>
        <taxon>Fungi</taxon>
        <taxon>Dikarya</taxon>
        <taxon>Ascomycota</taxon>
        <taxon>Pezizomycotina</taxon>
        <taxon>Dothideomycetes</taxon>
        <taxon>Pleosporomycetidae</taxon>
        <taxon>Pleosporales</taxon>
        <taxon>Pleosporineae</taxon>
        <taxon>Pleosporaceae</taxon>
        <taxon>Bipolaris</taxon>
    </lineage>
</organism>
<dbReference type="Proteomes" id="UP000016934">
    <property type="component" value="Unassembled WGS sequence"/>
</dbReference>
<dbReference type="GO" id="GO:0038023">
    <property type="term" value="F:signaling receptor activity"/>
    <property type="evidence" value="ECO:0007669"/>
    <property type="project" value="TreeGrafter"/>
</dbReference>
<accession>M2SNM1</accession>
<evidence type="ECO:0000256" key="8">
    <source>
        <dbReference type="SAM" id="Phobius"/>
    </source>
</evidence>
<keyword evidence="3 8" id="KW-0812">Transmembrane</keyword>
<gene>
    <name evidence="9" type="ORF">COCSADRAFT_37641</name>
</gene>
<evidence type="ECO:0000313" key="9">
    <source>
        <dbReference type="EMBL" id="EMD63910.1"/>
    </source>
</evidence>
<evidence type="ECO:0000313" key="10">
    <source>
        <dbReference type="Proteomes" id="UP000016934"/>
    </source>
</evidence>
<feature type="transmembrane region" description="Helical" evidence="8">
    <location>
        <begin position="136"/>
        <end position="158"/>
    </location>
</feature>
<feature type="compositionally biased region" description="Basic and acidic residues" evidence="7">
    <location>
        <begin position="35"/>
        <end position="46"/>
    </location>
</feature>
<dbReference type="AlphaFoldDB" id="M2SNM1"/>
<keyword evidence="4 8" id="KW-1133">Transmembrane helix</keyword>
<name>M2SNM1_COCSN</name>
<keyword evidence="5 8" id="KW-0472">Membrane</keyword>
<comment type="similarity">
    <text evidence="2">Belongs to the ADIPOR family.</text>
</comment>
<dbReference type="RefSeq" id="XP_007700478.1">
    <property type="nucleotide sequence ID" value="XM_007702288.1"/>
</dbReference>
<evidence type="ECO:0000256" key="2">
    <source>
        <dbReference type="ARBA" id="ARBA00007018"/>
    </source>
</evidence>
<dbReference type="PANTHER" id="PTHR20855:SF52">
    <property type="entry name" value="ADIPONECTIN RECEPTOR PROTEIN"/>
    <property type="match status" value="1"/>
</dbReference>
<feature type="binding site" evidence="6">
    <location>
        <position position="156"/>
    </location>
    <ligand>
        <name>Zn(2+)</name>
        <dbReference type="ChEBI" id="CHEBI:29105"/>
    </ligand>
</feature>
<feature type="transmembrane region" description="Helical" evidence="8">
    <location>
        <begin position="104"/>
        <end position="124"/>
    </location>
</feature>
<evidence type="ECO:0000256" key="4">
    <source>
        <dbReference type="ARBA" id="ARBA00022989"/>
    </source>
</evidence>
<dbReference type="OMA" id="EHECNDE"/>
<evidence type="ECO:0000256" key="3">
    <source>
        <dbReference type="ARBA" id="ARBA00022692"/>
    </source>
</evidence>
<comment type="subcellular location">
    <subcellularLocation>
        <location evidence="1">Membrane</location>
        <topology evidence="1">Multi-pass membrane protein</topology>
    </subcellularLocation>
</comment>
<keyword evidence="10" id="KW-1185">Reference proteome</keyword>
<feature type="transmembrane region" description="Helical" evidence="8">
    <location>
        <begin position="304"/>
        <end position="321"/>
    </location>
</feature>
<dbReference type="OrthoDB" id="529367at2759"/>
<dbReference type="GO" id="GO:0006882">
    <property type="term" value="P:intracellular zinc ion homeostasis"/>
    <property type="evidence" value="ECO:0007669"/>
    <property type="project" value="TreeGrafter"/>
</dbReference>
<dbReference type="KEGG" id="bsc:COCSADRAFT_37641"/>
<proteinExistence type="inferred from homology"/>
<reference evidence="9 10" key="1">
    <citation type="journal article" date="2012" name="PLoS Pathog.">
        <title>Diverse lifestyles and strategies of plant pathogenesis encoded in the genomes of eighteen Dothideomycetes fungi.</title>
        <authorList>
            <person name="Ohm R.A."/>
            <person name="Feau N."/>
            <person name="Henrissat B."/>
            <person name="Schoch C.L."/>
            <person name="Horwitz B.A."/>
            <person name="Barry K.W."/>
            <person name="Condon B.J."/>
            <person name="Copeland A.C."/>
            <person name="Dhillon B."/>
            <person name="Glaser F."/>
            <person name="Hesse C.N."/>
            <person name="Kosti I."/>
            <person name="LaButti K."/>
            <person name="Lindquist E.A."/>
            <person name="Lucas S."/>
            <person name="Salamov A.A."/>
            <person name="Bradshaw R.E."/>
            <person name="Ciuffetti L."/>
            <person name="Hamelin R.C."/>
            <person name="Kema G.H.J."/>
            <person name="Lawrence C."/>
            <person name="Scott J.A."/>
            <person name="Spatafora J.W."/>
            <person name="Turgeon B.G."/>
            <person name="de Wit P.J.G.M."/>
            <person name="Zhong S."/>
            <person name="Goodwin S.B."/>
            <person name="Grigoriev I.V."/>
        </authorList>
    </citation>
    <scope>NUCLEOTIDE SEQUENCE [LARGE SCALE GENOMIC DNA]</scope>
    <source>
        <strain evidence="10">ND90Pr / ATCC 201652</strain>
    </source>
</reference>
<evidence type="ECO:0000256" key="1">
    <source>
        <dbReference type="ARBA" id="ARBA00004141"/>
    </source>
</evidence>
<dbReference type="InterPro" id="IPR004254">
    <property type="entry name" value="AdipoR/HlyIII-related"/>
</dbReference>
<feature type="transmembrane region" description="Helical" evidence="8">
    <location>
        <begin position="205"/>
        <end position="223"/>
    </location>
</feature>
<feature type="transmembrane region" description="Helical" evidence="8">
    <location>
        <begin position="235"/>
        <end position="254"/>
    </location>
</feature>
<feature type="binding site" evidence="6">
    <location>
        <position position="306"/>
    </location>
    <ligand>
        <name>Zn(2+)</name>
        <dbReference type="ChEBI" id="CHEBI:29105"/>
    </ligand>
</feature>
<keyword evidence="6" id="KW-0862">Zinc</keyword>
<feature type="binding site" evidence="6">
    <location>
        <position position="302"/>
    </location>
    <ligand>
        <name>Zn(2+)</name>
        <dbReference type="ChEBI" id="CHEBI:29105"/>
    </ligand>
</feature>
<dbReference type="PANTHER" id="PTHR20855">
    <property type="entry name" value="ADIPOR/PROGESTIN RECEPTOR-RELATED"/>
    <property type="match status" value="1"/>
</dbReference>
<keyword evidence="6" id="KW-0479">Metal-binding</keyword>
<dbReference type="GO" id="GO:0016020">
    <property type="term" value="C:membrane"/>
    <property type="evidence" value="ECO:0007669"/>
    <property type="project" value="UniProtKB-SubCell"/>
</dbReference>
<dbReference type="HOGENOM" id="CLU_023075_2_0_1"/>
<feature type="compositionally biased region" description="Low complexity" evidence="7">
    <location>
        <begin position="19"/>
        <end position="34"/>
    </location>
</feature>
<feature type="transmembrane region" description="Helical" evidence="8">
    <location>
        <begin position="174"/>
        <end position="193"/>
    </location>
</feature>
<evidence type="ECO:0000256" key="7">
    <source>
        <dbReference type="SAM" id="MobiDB-lite"/>
    </source>
</evidence>
<dbReference type="Pfam" id="PF03006">
    <property type="entry name" value="HlyIII"/>
    <property type="match status" value="1"/>
</dbReference>
<evidence type="ECO:0008006" key="11">
    <source>
        <dbReference type="Google" id="ProtNLM"/>
    </source>
</evidence>
<dbReference type="EMBL" id="KB445644">
    <property type="protein sequence ID" value="EMD63910.1"/>
    <property type="molecule type" value="Genomic_DNA"/>
</dbReference>
<sequence>MTLLTCQGASKEEAGIVEGQTNGYGNYGTTSTQQQHDRFGKKRDRDQGLQSVGLNDEDELLEWDDLLHWQQDNEFILTKHRRATFSYQRSLRSVFQIHNETVNIWSHILGTAGFLYAMAALGLYMRELDRHAKDELAVLIYFISVIACFFFSFVYHIFLDHSQSTRTWTSRFDYLGIVVPLWGTTIASTHFGFRCEPDLRKTYTVFVTGAGLACAVTTLHPSFTGTASKGFRTVTYLLLGLSSFLPIIHGLHLFGWQQMEQRMSLSYYLALGLCHGTGAITYASKVPERWYLKRYDLVGSSHQIMHVLVVCGAVAYGLGVLKAREHWKGFNCAGLQ</sequence>
<dbReference type="GeneID" id="19139038"/>